<dbReference type="Pfam" id="PF00855">
    <property type="entry name" value="PWWP"/>
    <property type="match status" value="1"/>
</dbReference>
<accession>F7D515</accession>
<feature type="compositionally biased region" description="Gly residues" evidence="19">
    <location>
        <begin position="194"/>
        <end position="207"/>
    </location>
</feature>
<feature type="compositionally biased region" description="Basic and acidic residues" evidence="19">
    <location>
        <begin position="493"/>
        <end position="503"/>
    </location>
</feature>
<dbReference type="InterPro" id="IPR016151">
    <property type="entry name" value="DNA_mismatch_repair_MutS_N"/>
</dbReference>
<evidence type="ECO:0000256" key="11">
    <source>
        <dbReference type="ARBA" id="ARBA00023204"/>
    </source>
</evidence>
<comment type="subcellular location">
    <subcellularLocation>
        <location evidence="2">Chromosome</location>
    </subcellularLocation>
    <subcellularLocation>
        <location evidence="1">Nucleus</location>
    </subcellularLocation>
</comment>
<dbReference type="Pfam" id="PF01624">
    <property type="entry name" value="MutS_I"/>
    <property type="match status" value="1"/>
</dbReference>
<evidence type="ECO:0000256" key="14">
    <source>
        <dbReference type="ARBA" id="ARBA00073548"/>
    </source>
</evidence>
<dbReference type="GO" id="GO:0008630">
    <property type="term" value="P:intrinsic apoptotic signaling pathway in response to DNA damage"/>
    <property type="evidence" value="ECO:0007669"/>
    <property type="project" value="Ensembl"/>
</dbReference>
<dbReference type="FunFam" id="3.40.50.300:FF:000645">
    <property type="entry name" value="DNA mismatch repair protein"/>
    <property type="match status" value="1"/>
</dbReference>
<evidence type="ECO:0000256" key="12">
    <source>
        <dbReference type="ARBA" id="ARBA00023242"/>
    </source>
</evidence>
<evidence type="ECO:0000256" key="15">
    <source>
        <dbReference type="ARBA" id="ARBA00073775"/>
    </source>
</evidence>
<dbReference type="GO" id="GO:0140003">
    <property type="term" value="F:histone H3K36me3 reader activity"/>
    <property type="evidence" value="ECO:0007669"/>
    <property type="project" value="Ensembl"/>
</dbReference>
<evidence type="ECO:0000256" key="8">
    <source>
        <dbReference type="ARBA" id="ARBA00022840"/>
    </source>
</evidence>
<dbReference type="GO" id="GO:0006298">
    <property type="term" value="P:mismatch repair"/>
    <property type="evidence" value="ECO:0000318"/>
    <property type="project" value="GO_Central"/>
</dbReference>
<evidence type="ECO:0000256" key="2">
    <source>
        <dbReference type="ARBA" id="ARBA00004286"/>
    </source>
</evidence>
<comment type="similarity">
    <text evidence="3">Belongs to the DNA mismatch repair MutS family.</text>
</comment>
<dbReference type="GO" id="GO:0000785">
    <property type="term" value="C:chromatin"/>
    <property type="evidence" value="ECO:0007669"/>
    <property type="project" value="Ensembl"/>
</dbReference>
<feature type="region of interest" description="Disordered" evidence="19">
    <location>
        <begin position="104"/>
        <end position="159"/>
    </location>
</feature>
<reference evidence="21" key="3">
    <citation type="submission" date="2025-09" db="UniProtKB">
        <authorList>
            <consortium name="Ensembl"/>
        </authorList>
    </citation>
    <scope>IDENTIFICATION</scope>
</reference>
<dbReference type="CDD" id="cd05837">
    <property type="entry name" value="PWWP_MSH6"/>
    <property type="match status" value="1"/>
</dbReference>
<dbReference type="STRING" id="13616.ENSMODP00000001344"/>
<dbReference type="eggNOG" id="KOG0217">
    <property type="taxonomic scope" value="Eukaryota"/>
</dbReference>
<dbReference type="InParanoid" id="F7D515"/>
<dbReference type="Proteomes" id="UP000002280">
    <property type="component" value="Chromosome 1"/>
</dbReference>
<dbReference type="SUPFAM" id="SSF52540">
    <property type="entry name" value="P-loop containing nucleoside triphosphate hydrolases"/>
    <property type="match status" value="1"/>
</dbReference>
<dbReference type="SMART" id="SM00533">
    <property type="entry name" value="MUTSd"/>
    <property type="match status" value="1"/>
</dbReference>
<dbReference type="GO" id="GO:0000287">
    <property type="term" value="F:magnesium ion binding"/>
    <property type="evidence" value="ECO:0007669"/>
    <property type="project" value="Ensembl"/>
</dbReference>
<dbReference type="InterPro" id="IPR007695">
    <property type="entry name" value="DNA_mismatch_repair_MutS-lik_N"/>
</dbReference>
<dbReference type="GO" id="GO:0030983">
    <property type="term" value="F:mismatched DNA binding"/>
    <property type="evidence" value="ECO:0000318"/>
    <property type="project" value="GO_Central"/>
</dbReference>
<keyword evidence="6" id="KW-0547">Nucleotide-binding</keyword>
<evidence type="ECO:0000313" key="21">
    <source>
        <dbReference type="Ensembl" id="ENSMODP00000001344.3"/>
    </source>
</evidence>
<evidence type="ECO:0000256" key="16">
    <source>
        <dbReference type="ARBA" id="ARBA00077469"/>
    </source>
</evidence>
<proteinExistence type="inferred from homology"/>
<dbReference type="Gene3D" id="2.30.30.140">
    <property type="match status" value="1"/>
</dbReference>
<evidence type="ECO:0000259" key="20">
    <source>
        <dbReference type="PROSITE" id="PS50812"/>
    </source>
</evidence>
<reference evidence="21 22" key="1">
    <citation type="journal article" date="2007" name="Nature">
        <title>Genome of the marsupial Monodelphis domestica reveals innovation in non-coding sequences.</title>
        <authorList>
            <person name="Mikkelsen T.S."/>
            <person name="Wakefield M.J."/>
            <person name="Aken B."/>
            <person name="Amemiya C.T."/>
            <person name="Chang J.L."/>
            <person name="Duke S."/>
            <person name="Garber M."/>
            <person name="Gentles A.J."/>
            <person name="Goodstadt L."/>
            <person name="Heger A."/>
            <person name="Jurka J."/>
            <person name="Kamal M."/>
            <person name="Mauceli E."/>
            <person name="Searle S.M."/>
            <person name="Sharpe T."/>
            <person name="Baker M.L."/>
            <person name="Batzer M.A."/>
            <person name="Benos P.V."/>
            <person name="Belov K."/>
            <person name="Clamp M."/>
            <person name="Cook A."/>
            <person name="Cuff J."/>
            <person name="Das R."/>
            <person name="Davidow L."/>
            <person name="Deakin J.E."/>
            <person name="Fazzari M.J."/>
            <person name="Glass J.L."/>
            <person name="Grabherr M."/>
            <person name="Greally J.M."/>
            <person name="Gu W."/>
            <person name="Hore T.A."/>
            <person name="Huttley G.A."/>
            <person name="Kleber M."/>
            <person name="Jirtle R.L."/>
            <person name="Koina E."/>
            <person name="Lee J.T."/>
            <person name="Mahony S."/>
            <person name="Marra M.A."/>
            <person name="Miller R.D."/>
            <person name="Nicholls R.D."/>
            <person name="Oda M."/>
            <person name="Papenfuss A.T."/>
            <person name="Parra Z.E."/>
            <person name="Pollock D.D."/>
            <person name="Ray D.A."/>
            <person name="Schein J.E."/>
            <person name="Speed T.P."/>
            <person name="Thompson K."/>
            <person name="VandeBerg J.L."/>
            <person name="Wade C.M."/>
            <person name="Walker J.A."/>
            <person name="Waters P.D."/>
            <person name="Webber C."/>
            <person name="Weidman J.R."/>
            <person name="Xie X."/>
            <person name="Zody M.C."/>
            <person name="Baldwin J."/>
            <person name="Abdouelleil A."/>
            <person name="Abdulkadir J."/>
            <person name="Abebe A."/>
            <person name="Abera B."/>
            <person name="Abreu J."/>
            <person name="Acer S.C."/>
            <person name="Aftuck L."/>
            <person name="Alexander A."/>
            <person name="An P."/>
            <person name="Anderson E."/>
            <person name="Anderson S."/>
            <person name="Arachi H."/>
            <person name="Azer M."/>
            <person name="Bachantsang P."/>
            <person name="Barry A."/>
            <person name="Bayul T."/>
            <person name="Berlin A."/>
            <person name="Bessette D."/>
            <person name="Bloom T."/>
            <person name="Bloom T."/>
            <person name="Boguslavskiy L."/>
            <person name="Bonnet C."/>
            <person name="Boukhgalter B."/>
            <person name="Bourzgui I."/>
            <person name="Brown A."/>
            <person name="Cahill P."/>
            <person name="Channer S."/>
            <person name="Cheshatsang Y."/>
            <person name="Chuda L."/>
            <person name="Citroen M."/>
            <person name="Collymore A."/>
            <person name="Cooke P."/>
            <person name="Costello M."/>
            <person name="D'Aco K."/>
            <person name="Daza R."/>
            <person name="De Haan G."/>
            <person name="DeGray S."/>
            <person name="DeMaso C."/>
            <person name="Dhargay N."/>
            <person name="Dooley K."/>
            <person name="Dooley E."/>
            <person name="Doricent M."/>
            <person name="Dorje P."/>
            <person name="Dorjee K."/>
            <person name="Dupes A."/>
            <person name="Elong R."/>
            <person name="Falk J."/>
            <person name="Farina A."/>
            <person name="Faro S."/>
            <person name="Ferguson D."/>
            <person name="Fisher S."/>
            <person name="Foley C.D."/>
            <person name="Franke A."/>
            <person name="Friedrich D."/>
            <person name="Gadbois L."/>
            <person name="Gearin G."/>
            <person name="Gearin C.R."/>
            <person name="Giannoukos G."/>
            <person name="Goode T."/>
            <person name="Graham J."/>
            <person name="Grandbois E."/>
            <person name="Grewal S."/>
            <person name="Gyaltsen K."/>
            <person name="Hafez N."/>
            <person name="Hagos B."/>
            <person name="Hall J."/>
            <person name="Henson C."/>
            <person name="Hollinger A."/>
            <person name="Honan T."/>
            <person name="Huard M.D."/>
            <person name="Hughes L."/>
            <person name="Hurhula B."/>
            <person name="Husby M.E."/>
            <person name="Kamat A."/>
            <person name="Kanga B."/>
            <person name="Kashin S."/>
            <person name="Khazanovich D."/>
            <person name="Kisner P."/>
            <person name="Lance K."/>
            <person name="Lara M."/>
            <person name="Lee W."/>
            <person name="Lennon N."/>
            <person name="Letendre F."/>
            <person name="LeVine R."/>
            <person name="Lipovsky A."/>
            <person name="Liu X."/>
            <person name="Liu J."/>
            <person name="Liu S."/>
            <person name="Lokyitsang T."/>
            <person name="Lokyitsang Y."/>
            <person name="Lubonja R."/>
            <person name="Lui A."/>
            <person name="MacDonald P."/>
            <person name="Magnisalis V."/>
            <person name="Maru K."/>
            <person name="Matthews C."/>
            <person name="McCusker W."/>
            <person name="McDonough S."/>
            <person name="Mehta T."/>
            <person name="Meldrim J."/>
            <person name="Meneus L."/>
            <person name="Mihai O."/>
            <person name="Mihalev A."/>
            <person name="Mihova T."/>
            <person name="Mittelman R."/>
            <person name="Mlenga V."/>
            <person name="Montmayeur A."/>
            <person name="Mulrain L."/>
            <person name="Navidi A."/>
            <person name="Naylor J."/>
            <person name="Negash T."/>
            <person name="Nguyen T."/>
            <person name="Nguyen N."/>
            <person name="Nicol R."/>
            <person name="Norbu C."/>
            <person name="Norbu N."/>
            <person name="Novod N."/>
            <person name="O'Neill B."/>
            <person name="Osman S."/>
            <person name="Markiewicz E."/>
            <person name="Oyono O.L."/>
            <person name="Patti C."/>
            <person name="Phunkhang P."/>
            <person name="Pierre F."/>
            <person name="Priest M."/>
            <person name="Raghuraman S."/>
            <person name="Rege F."/>
            <person name="Reyes R."/>
            <person name="Rise C."/>
            <person name="Rogov P."/>
            <person name="Ross K."/>
            <person name="Ryan E."/>
            <person name="Settipalli S."/>
            <person name="Shea T."/>
            <person name="Sherpa N."/>
            <person name="Shi L."/>
            <person name="Shih D."/>
            <person name="Sparrow T."/>
            <person name="Spaulding J."/>
            <person name="Stalker J."/>
            <person name="Stange-Thomann N."/>
            <person name="Stavropoulos S."/>
            <person name="Stone C."/>
            <person name="Strader C."/>
            <person name="Tesfaye S."/>
            <person name="Thomson T."/>
            <person name="Thoulutsang Y."/>
            <person name="Thoulutsang D."/>
            <person name="Topham K."/>
            <person name="Topping I."/>
            <person name="Tsamla T."/>
            <person name="Vassiliev H."/>
            <person name="Vo A."/>
            <person name="Wangchuk T."/>
            <person name="Wangdi T."/>
            <person name="Weiand M."/>
            <person name="Wilkinson J."/>
            <person name="Wilson A."/>
            <person name="Yadav S."/>
            <person name="Young G."/>
            <person name="Yu Q."/>
            <person name="Zembek L."/>
            <person name="Zhong D."/>
            <person name="Zimmer A."/>
            <person name="Zwirko Z."/>
            <person name="Jaffe D.B."/>
            <person name="Alvarez P."/>
            <person name="Brockman W."/>
            <person name="Butler J."/>
            <person name="Chin C."/>
            <person name="Gnerre S."/>
            <person name="MacCallum I."/>
            <person name="Graves J.A."/>
            <person name="Ponting C.P."/>
            <person name="Breen M."/>
            <person name="Samollow P.B."/>
            <person name="Lander E.S."/>
            <person name="Lindblad-Toh K."/>
        </authorList>
    </citation>
    <scope>NUCLEOTIDE SEQUENCE [LARGE SCALE GENOMIC DNA]</scope>
</reference>
<dbReference type="GO" id="GO:0003682">
    <property type="term" value="F:chromatin binding"/>
    <property type="evidence" value="ECO:0007669"/>
    <property type="project" value="Ensembl"/>
</dbReference>
<dbReference type="GO" id="GO:0005794">
    <property type="term" value="C:Golgi apparatus"/>
    <property type="evidence" value="ECO:0007669"/>
    <property type="project" value="Ensembl"/>
</dbReference>
<evidence type="ECO:0000256" key="17">
    <source>
        <dbReference type="ARBA" id="ARBA00079475"/>
    </source>
</evidence>
<keyword evidence="7" id="KW-0227">DNA damage</keyword>
<dbReference type="GO" id="GO:0032357">
    <property type="term" value="F:oxidized purine DNA binding"/>
    <property type="evidence" value="ECO:0007669"/>
    <property type="project" value="Ensembl"/>
</dbReference>
<keyword evidence="12" id="KW-0539">Nucleus</keyword>
<dbReference type="InterPro" id="IPR036678">
    <property type="entry name" value="MutS_con_dom_sf"/>
</dbReference>
<evidence type="ECO:0000256" key="9">
    <source>
        <dbReference type="ARBA" id="ARBA00022990"/>
    </source>
</evidence>
<dbReference type="PROSITE" id="PS00486">
    <property type="entry name" value="DNA_MISMATCH_REPAIR_2"/>
    <property type="match status" value="1"/>
</dbReference>
<evidence type="ECO:0000256" key="13">
    <source>
        <dbReference type="ARBA" id="ARBA00065661"/>
    </source>
</evidence>
<dbReference type="GO" id="GO:0009411">
    <property type="term" value="P:response to UV"/>
    <property type="evidence" value="ECO:0007669"/>
    <property type="project" value="Ensembl"/>
</dbReference>
<dbReference type="InterPro" id="IPR045076">
    <property type="entry name" value="MutS"/>
</dbReference>
<feature type="region of interest" description="Disordered" evidence="19">
    <location>
        <begin position="193"/>
        <end position="286"/>
    </location>
</feature>
<feature type="compositionally biased region" description="Acidic residues" evidence="19">
    <location>
        <begin position="431"/>
        <end position="441"/>
    </location>
</feature>
<dbReference type="GO" id="GO:0005634">
    <property type="term" value="C:nucleus"/>
    <property type="evidence" value="ECO:0000318"/>
    <property type="project" value="GO_Central"/>
</dbReference>
<dbReference type="GO" id="GO:0032142">
    <property type="term" value="F:single guanine insertion binding"/>
    <property type="evidence" value="ECO:0007669"/>
    <property type="project" value="Ensembl"/>
</dbReference>
<dbReference type="SUPFAM" id="SSF63748">
    <property type="entry name" value="Tudor/PWWP/MBT"/>
    <property type="match status" value="1"/>
</dbReference>
<dbReference type="GO" id="GO:0032143">
    <property type="term" value="F:single thymine insertion binding"/>
    <property type="evidence" value="ECO:0007669"/>
    <property type="project" value="Ensembl"/>
</dbReference>
<dbReference type="GO" id="GO:0005654">
    <property type="term" value="C:nucleoplasm"/>
    <property type="evidence" value="ECO:0007669"/>
    <property type="project" value="Ensembl"/>
</dbReference>
<keyword evidence="9" id="KW-0007">Acetylation</keyword>
<dbReference type="GO" id="GO:0019899">
    <property type="term" value="F:enzyme binding"/>
    <property type="evidence" value="ECO:0007669"/>
    <property type="project" value="Ensembl"/>
</dbReference>
<dbReference type="Gene3D" id="3.30.420.110">
    <property type="entry name" value="MutS, connector domain"/>
    <property type="match status" value="1"/>
</dbReference>
<dbReference type="Ensembl" id="ENSMODT00000001372.3">
    <property type="protein sequence ID" value="ENSMODP00000001344.3"/>
    <property type="gene ID" value="ENSMODG00000001129.3"/>
</dbReference>
<dbReference type="InterPro" id="IPR000313">
    <property type="entry name" value="PWWP_dom"/>
</dbReference>
<keyword evidence="8" id="KW-0067">ATP-binding</keyword>
<keyword evidence="10" id="KW-0238">DNA-binding</keyword>
<dbReference type="SMART" id="SM00534">
    <property type="entry name" value="MUTSac"/>
    <property type="match status" value="1"/>
</dbReference>
<dbReference type="PANTHER" id="PTHR11361:SF148">
    <property type="entry name" value="DNA MISMATCH REPAIR PROTEIN MSH6"/>
    <property type="match status" value="1"/>
</dbReference>
<dbReference type="FunFam" id="3.40.1170.10:FF:000002">
    <property type="entry name" value="DNA mismatch repair protein"/>
    <property type="match status" value="1"/>
</dbReference>
<dbReference type="GO" id="GO:0016446">
    <property type="term" value="P:somatic hypermutation of immunoglobulin genes"/>
    <property type="evidence" value="ECO:0007669"/>
    <property type="project" value="Ensembl"/>
</dbReference>
<dbReference type="GO" id="GO:0140664">
    <property type="term" value="F:ATP-dependent DNA damage sensor activity"/>
    <property type="evidence" value="ECO:0007669"/>
    <property type="project" value="InterPro"/>
</dbReference>
<dbReference type="SMART" id="SM00293">
    <property type="entry name" value="PWWP"/>
    <property type="match status" value="1"/>
</dbReference>
<dbReference type="SUPFAM" id="SSF48334">
    <property type="entry name" value="DNA repair protein MutS, domain III"/>
    <property type="match status" value="1"/>
</dbReference>
<evidence type="ECO:0000256" key="19">
    <source>
        <dbReference type="SAM" id="MobiDB-lite"/>
    </source>
</evidence>
<evidence type="ECO:0000256" key="6">
    <source>
        <dbReference type="ARBA" id="ARBA00022741"/>
    </source>
</evidence>
<dbReference type="InterPro" id="IPR007696">
    <property type="entry name" value="DNA_mismatch_repair_MutS_core"/>
</dbReference>
<dbReference type="SUPFAM" id="SSF53150">
    <property type="entry name" value="DNA repair protein MutS, domain II"/>
    <property type="match status" value="1"/>
</dbReference>
<dbReference type="GeneTree" id="ENSGT00550000075024"/>
<dbReference type="GO" id="GO:0032405">
    <property type="term" value="F:MutLalpha complex binding"/>
    <property type="evidence" value="ECO:0007669"/>
    <property type="project" value="Ensembl"/>
</dbReference>
<dbReference type="FunFam" id="1.10.1420.10:FF:000005">
    <property type="entry name" value="DNA mismatch repair protein"/>
    <property type="match status" value="1"/>
</dbReference>
<dbReference type="GO" id="GO:0045910">
    <property type="term" value="P:negative regulation of DNA recombination"/>
    <property type="evidence" value="ECO:0007669"/>
    <property type="project" value="Ensembl"/>
</dbReference>
<dbReference type="InterPro" id="IPR007861">
    <property type="entry name" value="DNA_mismatch_repair_MutS_clamp"/>
</dbReference>
<feature type="domain" description="PWWP" evidence="20">
    <location>
        <begin position="325"/>
        <end position="387"/>
    </location>
</feature>
<evidence type="ECO:0000256" key="3">
    <source>
        <dbReference type="ARBA" id="ARBA00006271"/>
    </source>
</evidence>
<comment type="subunit">
    <text evidence="13">Component of the DNA mismatch repair (MMR) complex composed at least of MSH2, MSH3, MSH6, PMS1 and MLH1. Heterodimer consisting of MSH2-MSH6 (MutS alpha). Forms a ternary complex with MutL alpha (MLH1-PMS1). Interacts with MCM9. Part of the BRCA1-associated genome surveillance complex (BASC), which contains BRCA1, MSH2, MSH6, MLH1, ATM, BLM, PMS2 and the RAD50-MRE11-NBS1 protein complex. This association could be a dynamic process changing throughout the cell cycle and within subnuclear domains.</text>
</comment>
<gene>
    <name evidence="21" type="primary">MSH6</name>
</gene>
<dbReference type="FunCoup" id="F7D515">
    <property type="interactions" value="3183"/>
</dbReference>
<dbReference type="GO" id="GO:0043531">
    <property type="term" value="F:ADP binding"/>
    <property type="evidence" value="ECO:0007669"/>
    <property type="project" value="Ensembl"/>
</dbReference>
<evidence type="ECO:0000256" key="4">
    <source>
        <dbReference type="ARBA" id="ARBA00022454"/>
    </source>
</evidence>
<keyword evidence="5" id="KW-0597">Phosphoprotein</keyword>
<reference evidence="21" key="2">
    <citation type="submission" date="2025-08" db="UniProtKB">
        <authorList>
            <consortium name="Ensembl"/>
        </authorList>
    </citation>
    <scope>IDENTIFICATION</scope>
</reference>
<dbReference type="InterPro" id="IPR027417">
    <property type="entry name" value="P-loop_NTPase"/>
</dbReference>
<protein>
    <recommendedName>
        <fullName evidence="14">DNA mismatch repair protein MSH6</fullName>
    </recommendedName>
    <alternativeName>
        <fullName evidence="15">DNA mismatch repair protein Msh6</fullName>
    </alternativeName>
    <alternativeName>
        <fullName evidence="17">G/T mismatch-binding protein</fullName>
    </alternativeName>
    <alternativeName>
        <fullName evidence="16">MutS protein homolog 6</fullName>
    </alternativeName>
    <alternativeName>
        <fullName evidence="18">MutS-alpha 160 kDa subunit</fullName>
    </alternativeName>
</protein>
<keyword evidence="22" id="KW-1185">Reference proteome</keyword>
<evidence type="ECO:0000256" key="1">
    <source>
        <dbReference type="ARBA" id="ARBA00004123"/>
    </source>
</evidence>
<dbReference type="NCBIfam" id="NF003810">
    <property type="entry name" value="PRK05399.1"/>
    <property type="match status" value="1"/>
</dbReference>
<evidence type="ECO:0000256" key="5">
    <source>
        <dbReference type="ARBA" id="ARBA00022553"/>
    </source>
</evidence>
<organism evidence="21 22">
    <name type="scientific">Monodelphis domestica</name>
    <name type="common">Gray short-tailed opossum</name>
    <dbReference type="NCBI Taxonomy" id="13616"/>
    <lineage>
        <taxon>Eukaryota</taxon>
        <taxon>Metazoa</taxon>
        <taxon>Chordata</taxon>
        <taxon>Craniata</taxon>
        <taxon>Vertebrata</taxon>
        <taxon>Euteleostomi</taxon>
        <taxon>Mammalia</taxon>
        <taxon>Metatheria</taxon>
        <taxon>Didelphimorphia</taxon>
        <taxon>Didelphidae</taxon>
        <taxon>Monodelphis</taxon>
    </lineage>
</organism>
<dbReference type="PANTHER" id="PTHR11361">
    <property type="entry name" value="DNA MISMATCH REPAIR PROTEIN MUTS FAMILY MEMBER"/>
    <property type="match status" value="1"/>
</dbReference>
<feature type="compositionally biased region" description="Basic residues" evidence="19">
    <location>
        <begin position="463"/>
        <end position="479"/>
    </location>
</feature>
<dbReference type="FunFam" id="2.30.30.140:FF:000069">
    <property type="entry name" value="DNA mismatch repair protein"/>
    <property type="match status" value="1"/>
</dbReference>
<dbReference type="PROSITE" id="PS50812">
    <property type="entry name" value="PWWP"/>
    <property type="match status" value="1"/>
</dbReference>
<keyword evidence="4" id="KW-0158">Chromosome</keyword>
<feature type="compositionally biased region" description="Pro residues" evidence="19">
    <location>
        <begin position="110"/>
        <end position="124"/>
    </location>
</feature>
<dbReference type="FunFam" id="3.30.420.110:FF:000004">
    <property type="entry name" value="DNA mismatch repair protein"/>
    <property type="match status" value="1"/>
</dbReference>
<dbReference type="GO" id="GO:0005829">
    <property type="term" value="C:cytosol"/>
    <property type="evidence" value="ECO:0007669"/>
    <property type="project" value="Ensembl"/>
</dbReference>
<feature type="compositionally biased region" description="Pro residues" evidence="19">
    <location>
        <begin position="242"/>
        <end position="276"/>
    </location>
</feature>
<dbReference type="FunFam" id="1.10.1420.10:FF:000006">
    <property type="entry name" value="DNA mismatch repair protein"/>
    <property type="match status" value="1"/>
</dbReference>
<dbReference type="Pfam" id="PF05192">
    <property type="entry name" value="MutS_III"/>
    <property type="match status" value="1"/>
</dbReference>
<dbReference type="Gene3D" id="1.10.1420.10">
    <property type="match status" value="2"/>
</dbReference>
<dbReference type="GO" id="GO:0005524">
    <property type="term" value="F:ATP binding"/>
    <property type="evidence" value="ECO:0007669"/>
    <property type="project" value="UniProtKB-KW"/>
</dbReference>
<dbReference type="Pfam" id="PF05190">
    <property type="entry name" value="MutS_IV"/>
    <property type="match status" value="1"/>
</dbReference>
<dbReference type="Gene3D" id="3.40.50.300">
    <property type="entry name" value="P-loop containing nucleotide triphosphate hydrolases"/>
    <property type="match status" value="1"/>
</dbReference>
<dbReference type="Gene3D" id="3.40.1170.10">
    <property type="entry name" value="DNA repair protein MutS, domain I"/>
    <property type="match status" value="1"/>
</dbReference>
<dbReference type="InterPro" id="IPR007860">
    <property type="entry name" value="DNA_mmatch_repair_MutS_con_dom"/>
</dbReference>
<dbReference type="HOGENOM" id="CLU_002472_1_3_1"/>
<feature type="region of interest" description="Disordered" evidence="19">
    <location>
        <begin position="430"/>
        <end position="547"/>
    </location>
</feature>
<dbReference type="GO" id="GO:0032301">
    <property type="term" value="C:MutSalpha complex"/>
    <property type="evidence" value="ECO:0000318"/>
    <property type="project" value="GO_Central"/>
</dbReference>
<evidence type="ECO:0000256" key="18">
    <source>
        <dbReference type="ARBA" id="ARBA00080953"/>
    </source>
</evidence>
<dbReference type="GO" id="GO:0000400">
    <property type="term" value="F:four-way junction DNA binding"/>
    <property type="evidence" value="ECO:0007669"/>
    <property type="project" value="Ensembl"/>
</dbReference>
<dbReference type="Pfam" id="PF05188">
    <property type="entry name" value="MutS_II"/>
    <property type="match status" value="1"/>
</dbReference>
<sequence length="1584" mass="175454">MHTYYYMSLYVLRRENVYIQVAFPESSRGDEISPVTTSWFSHCNQRLPSSLGRIGGNIVLLQPLGDAHSICARFSLESRAQRQRFPRELSRTLIGRALVLAKPSSASFSSPPPPRPPSSHPPPHVSRLPERGWRLAAVGHSSRQADLERAGTEGVLSPPAAMSRQSTLFSFFPKSPALCSNNKAAAIAADGSGTRAGAGTAGAGGSGASSARGDAAQSEETHPGSDSAALPGPGPDSAALPGPGPEPAAVPGPGPEPAAVPGPGPDPAAVPGPGPGQCPRRSSSGVALLPQEIKVNGGPRRRAVGVATPARAPVATPASSCDFSPGDLVWAKMEGYPWWPCLVYNHPTEGTFIRERGKTFRVHVQFFDDNPVRGWVNKRLVKPYTGSKCKEAQKGGPFYTAKPEILRAMQLADDAISIEKSKRLELAVCDEPSDPDEEEMEVAVASASENSGEDIESEEEVRPKRHLAKRSTARNKKRRVVSDSESDIGGSDVEFKPDTKEEGSSDEASSGMGESDSDTDSPVKAPKRRRGNSTLKKKSLGGYTPNVSKRVVGVSSETKITLNAFSAPQNFESQAHVSGGGDGSHGSTQWYHETLEWLKEGKRKDACRRRPDHSDYDPNTVHVPEDFLNTCTPGMRRWWQIKSQNFDLVIFYKVGKFYELYHMDAVIGVNELGLVFMKGNWAHSGFPEIAFGRYSDSLVQKGYKVARVEQTETPEMMEARCRKLSHISRFDRVVRREICRIITKGTQTYSVLDGEPSESSNKYLLCVKEKEEEASGHTRLYGVCFIDTSVGKFYMGQFSDDRHCSRFRTLVAHYTPAQILFEKGNLSVETRKVLKGSLSSSIQEGLTPGSQFWDAAKTLKTLLEEGYFKEKLNVAELPPVLKSMTSESDTIGLTPNDKSELALSALGGCVFYLKKCLIDYELLSMANFEEYIPIDADMVKAVKPGAVFAKRDRRMVLDAVTLSNLEILQNAVNGSTEGTLLERIDSCCTPFGKRLLKHWLCAPLCNPSSINDRLDAMEDLMAVPDKTSEVVDLLKKLPDLERLLNKIHSVGSPLKSQKHPDSRAIMYEETTYSKKKIVDFLSALEGFKVMCKIIGIMEEVVDNFKSKILKQIITLQTQNSGGRFPELTTELNRWDTAFDHEKARKTGIITPKAGFDSDYDHALADIKDNEQSLLEYLEKQRKRIGCRSIVYWGVGKNRYQLEIPESFTLHDLPEEYELKSTKKGCKRYWTKDIEKKLADLMNAEERRDISLKDCMRRIFFNFDKNYTDWQTAVECIAVFDVLLCLSNYSRGDARMCRPVILVPDEDTQPFLKLKGARHPCITNNFFGDDFIPNDIMIGCKEEDSEDGNWDAYCVLVTGPNMGGKSTLMRQAGLLVIMAQMGCYVPAEVCNFTPVDRVFTRLGASDRIMSGESTFFVEMNETASILQHATEHSLVLMDELGRGTATFDGTAIANAVVKELAETIKCRTLFSTHYHSLVEDYSQNVAVCLGHMACMVENECEDPSQETITFLYKFINGACPKSYGFNAARLARLPEEIIQKGHRKAREFEKTTQSLRLFREVCLALENSGADVQAIHKLLTLIKEL</sequence>
<dbReference type="SUPFAM" id="SSF55271">
    <property type="entry name" value="DNA repair protein MutS, domain I"/>
    <property type="match status" value="1"/>
</dbReference>
<evidence type="ECO:0000313" key="22">
    <source>
        <dbReference type="Proteomes" id="UP000002280"/>
    </source>
</evidence>
<feature type="compositionally biased region" description="Basic residues" evidence="19">
    <location>
        <begin position="525"/>
        <end position="539"/>
    </location>
</feature>
<dbReference type="Pfam" id="PF00488">
    <property type="entry name" value="MutS_V"/>
    <property type="match status" value="1"/>
</dbReference>
<dbReference type="GO" id="GO:0032137">
    <property type="term" value="F:guanine/thymine mispair binding"/>
    <property type="evidence" value="ECO:0007669"/>
    <property type="project" value="Ensembl"/>
</dbReference>
<dbReference type="GO" id="GO:0008340">
    <property type="term" value="P:determination of adult lifespan"/>
    <property type="evidence" value="ECO:0007669"/>
    <property type="project" value="Ensembl"/>
</dbReference>
<dbReference type="GO" id="GO:0045190">
    <property type="term" value="P:isotype switching"/>
    <property type="evidence" value="ECO:0007669"/>
    <property type="project" value="Ensembl"/>
</dbReference>
<evidence type="ECO:0000256" key="7">
    <source>
        <dbReference type="ARBA" id="ARBA00022763"/>
    </source>
</evidence>
<dbReference type="OMA" id="YWTPNIK"/>
<keyword evidence="11" id="KW-0234">DNA repair</keyword>
<evidence type="ECO:0000256" key="10">
    <source>
        <dbReference type="ARBA" id="ARBA00023125"/>
    </source>
</evidence>
<dbReference type="InterPro" id="IPR036187">
    <property type="entry name" value="DNA_mismatch_repair_MutS_sf"/>
</dbReference>
<dbReference type="Bgee" id="ENSMODG00000001129">
    <property type="expression patterns" value="Expressed in hindlimb bud and 21 other cell types or tissues"/>
</dbReference>
<dbReference type="InterPro" id="IPR000432">
    <property type="entry name" value="DNA_mismatch_repair_MutS_C"/>
</dbReference>
<name>F7D515_MONDO</name>